<protein>
    <submittedName>
        <fullName evidence="1">Uncharacterized protein</fullName>
    </submittedName>
</protein>
<reference evidence="1" key="1">
    <citation type="submission" date="2016-03" db="EMBL/GenBank/DDBJ databases">
        <authorList>
            <person name="Ploux O."/>
        </authorList>
    </citation>
    <scope>NUCLEOTIDE SEQUENCE</scope>
    <source>
        <strain evidence="1">UC10</strain>
    </source>
</reference>
<dbReference type="AlphaFoldDB" id="A0A1Y5P554"/>
<dbReference type="EMBL" id="FLQS01000010">
    <property type="protein sequence ID" value="SBS73803.1"/>
    <property type="molecule type" value="Genomic_DNA"/>
</dbReference>
<accession>A0A1Y5P554</accession>
<organism evidence="1">
    <name type="scientific">uncultured Mycobacterium sp</name>
    <dbReference type="NCBI Taxonomy" id="171292"/>
    <lineage>
        <taxon>Bacteria</taxon>
        <taxon>Bacillati</taxon>
        <taxon>Actinomycetota</taxon>
        <taxon>Actinomycetes</taxon>
        <taxon>Mycobacteriales</taxon>
        <taxon>Mycobacteriaceae</taxon>
        <taxon>Mycobacterium</taxon>
        <taxon>environmental samples</taxon>
    </lineage>
</organism>
<gene>
    <name evidence="1" type="ORF">MHPYR_180069</name>
</gene>
<name>A0A1Y5P554_9MYCO</name>
<sequence>MPHLTVIVDGVTKLDEEVPAAAIPSRPQMFPQAMGYGAQPGQPLPYLARLSALTALIEMQQQIANAPQMQPMSMEVTRHGMGKATVVLEIPEPPVEREPIAL</sequence>
<evidence type="ECO:0000313" key="1">
    <source>
        <dbReference type="EMBL" id="SBS73803.1"/>
    </source>
</evidence>
<proteinExistence type="predicted"/>